<dbReference type="RefSeq" id="WP_345571988.1">
    <property type="nucleotide sequence ID" value="NZ_BAAAZX010000065.1"/>
</dbReference>
<proteinExistence type="predicted"/>
<reference evidence="3" key="1">
    <citation type="journal article" date="2019" name="Int. J. Syst. Evol. Microbiol.">
        <title>The Global Catalogue of Microorganisms (GCM) 10K type strain sequencing project: providing services to taxonomists for standard genome sequencing and annotation.</title>
        <authorList>
            <consortium name="The Broad Institute Genomics Platform"/>
            <consortium name="The Broad Institute Genome Sequencing Center for Infectious Disease"/>
            <person name="Wu L."/>
            <person name="Ma J."/>
        </authorList>
    </citation>
    <scope>NUCLEOTIDE SEQUENCE [LARGE SCALE GENOMIC DNA]</scope>
    <source>
        <strain evidence="3">JCM 16924</strain>
    </source>
</reference>
<organism evidence="2 3">
    <name type="scientific">Streptomyces plumbiresistens</name>
    <dbReference type="NCBI Taxonomy" id="511811"/>
    <lineage>
        <taxon>Bacteria</taxon>
        <taxon>Bacillati</taxon>
        <taxon>Actinomycetota</taxon>
        <taxon>Actinomycetes</taxon>
        <taxon>Kitasatosporales</taxon>
        <taxon>Streptomycetaceae</taxon>
        <taxon>Streptomyces</taxon>
    </lineage>
</organism>
<protein>
    <submittedName>
        <fullName evidence="2">Uncharacterized protein</fullName>
    </submittedName>
</protein>
<evidence type="ECO:0000256" key="1">
    <source>
        <dbReference type="SAM" id="MobiDB-lite"/>
    </source>
</evidence>
<evidence type="ECO:0000313" key="3">
    <source>
        <dbReference type="Proteomes" id="UP001500456"/>
    </source>
</evidence>
<dbReference type="EMBL" id="BAAAZX010000065">
    <property type="protein sequence ID" value="GAA4032926.1"/>
    <property type="molecule type" value="Genomic_DNA"/>
</dbReference>
<sequence length="848" mass="93904">MTQQHDQPPRFLTEPTALIAEVVLAIEPELSPAVVAAAIASTVKMKSRHRKLAAALSRDPEMLTSGRPEGPVTVQKLVRALQAVGATRVVLPRCAHCGKQHRLPNLDGNQRICAYCQMKRAAAANPCVICGRTAHVASHDNLGQPRCALHPDTSNQDPVDIVCDHAAAVDPGLARDEVAAAVRATSQRPAHQRQLALALEDNPRLLTGEGAHGPHKIILLIEDLLARGARNIVLPSCPFCGTDRKLRHALDGQRACRPCYEKFRLLPCSRCGRTKPVATRTVDDQPLCHPCTRADPVNNEPCTSCGRTVNIVRRDGDQRLCGRCFRPPTAVCADCGRTRPCYFAQSEAPRCEACSNRLRPPQTCSRCGNERSVKARLPDGGPLCHSCTRVPVPCHICDRSKPLTGRGPNGEALCRVCYDKHPIARRNCVQCGVFERLYHHGLCNSCALDRQLTGLLGGPDGIVRPDLEPVFQCLHRGDPLSLLYWLREPVPRRLLAALAAEKGPVTHDLLDGLQHPVKAVRHLRAALAADGVLPARDERLAELERWLPRAVARIEDSSERQVVRGFATWHHLRRLRRDAEKRPVTLHQAVVVRREVKAAIQLIEWLRARRTSLATCTQHDIDDWLATDIWVRYLARTFLVWSVRNRHAHHVLIPIPPKDASMAIIEKDQRWAHVRRLVKGDEVDTTTRVAGLLLLLFAQPLSRTSRIRLDQVTHTEDGVALTLGSHPTDLPPPLDSLVLELVQQRHGYSTLGRSNDHPWLFPGTAGGQPISSRQLMRKLTALGIKARPARNTTLMELSAELPAVVLSRLLGLHISRAEKWTKDAGSPRADYAAELSRRKELGKSNSRT</sequence>
<keyword evidence="3" id="KW-1185">Reference proteome</keyword>
<accession>A0ABP7TY38</accession>
<evidence type="ECO:0000313" key="2">
    <source>
        <dbReference type="EMBL" id="GAA4032926.1"/>
    </source>
</evidence>
<dbReference type="Proteomes" id="UP001500456">
    <property type="component" value="Unassembled WGS sequence"/>
</dbReference>
<name>A0ABP7TY38_9ACTN</name>
<comment type="caution">
    <text evidence="2">The sequence shown here is derived from an EMBL/GenBank/DDBJ whole genome shotgun (WGS) entry which is preliminary data.</text>
</comment>
<gene>
    <name evidence="2" type="ORF">GCM10022232_93540</name>
</gene>
<feature type="region of interest" description="Disordered" evidence="1">
    <location>
        <begin position="823"/>
        <end position="848"/>
    </location>
</feature>